<feature type="compositionally biased region" description="Basic and acidic residues" evidence="2">
    <location>
        <begin position="91"/>
        <end position="100"/>
    </location>
</feature>
<evidence type="ECO:0000256" key="2">
    <source>
        <dbReference type="SAM" id="MobiDB-lite"/>
    </source>
</evidence>
<dbReference type="AlphaFoldDB" id="A0AAF0IJP1"/>
<reference evidence="3" key="1">
    <citation type="submission" date="2023-03" db="EMBL/GenBank/DDBJ databases">
        <title>Emydomyces testavorans Genome Sequence.</title>
        <authorList>
            <person name="Hoyer L."/>
        </authorList>
    </citation>
    <scope>NUCLEOTIDE SEQUENCE</scope>
    <source>
        <strain evidence="3">16-2883</strain>
    </source>
</reference>
<feature type="region of interest" description="Disordered" evidence="2">
    <location>
        <begin position="352"/>
        <end position="386"/>
    </location>
</feature>
<protein>
    <submittedName>
        <fullName evidence="3">Uncharacterized protein</fullName>
    </submittedName>
</protein>
<name>A0AAF0IJP1_9EURO</name>
<feature type="region of interest" description="Disordered" evidence="2">
    <location>
        <begin position="1"/>
        <end position="100"/>
    </location>
</feature>
<organism evidence="3 4">
    <name type="scientific">Emydomyces testavorans</name>
    <dbReference type="NCBI Taxonomy" id="2070801"/>
    <lineage>
        <taxon>Eukaryota</taxon>
        <taxon>Fungi</taxon>
        <taxon>Dikarya</taxon>
        <taxon>Ascomycota</taxon>
        <taxon>Pezizomycotina</taxon>
        <taxon>Eurotiomycetes</taxon>
        <taxon>Eurotiomycetidae</taxon>
        <taxon>Onygenales</taxon>
        <taxon>Nannizziopsiaceae</taxon>
        <taxon>Emydomyces</taxon>
    </lineage>
</organism>
<gene>
    <name evidence="3" type="ORF">PRK78_004354</name>
</gene>
<evidence type="ECO:0000313" key="4">
    <source>
        <dbReference type="Proteomes" id="UP001219355"/>
    </source>
</evidence>
<keyword evidence="4" id="KW-1185">Reference proteome</keyword>
<evidence type="ECO:0000313" key="3">
    <source>
        <dbReference type="EMBL" id="WEW58886.1"/>
    </source>
</evidence>
<proteinExistence type="predicted"/>
<evidence type="ECO:0000256" key="1">
    <source>
        <dbReference type="SAM" id="Coils"/>
    </source>
</evidence>
<accession>A0AAF0IJP1</accession>
<feature type="compositionally biased region" description="Polar residues" evidence="2">
    <location>
        <begin position="352"/>
        <end position="368"/>
    </location>
</feature>
<dbReference type="Proteomes" id="UP001219355">
    <property type="component" value="Chromosome 2"/>
</dbReference>
<dbReference type="EMBL" id="CP120628">
    <property type="protein sequence ID" value="WEW58886.1"/>
    <property type="molecule type" value="Genomic_DNA"/>
</dbReference>
<sequence length="896" mass="100987">MDSNVFSHPDSPSSLFFSDTQQRTPSYQSSRPSFTSNLSPCASPTPQPLESAFSRQNRRLQLRNAGFRGGLLSTPRPISPQLAAWRTLSPRSDRDEDKENGGAEYAYHQRQEGDFSGSQRQTTSVLQEIENSTQRRKLHSPHPSVSTLFQKLQQDDSTDSEPLLCPPLDNRCSKTPLLEPFSPETAMGPKDHSSFVCRIPSVGSDEDRQKRQTVSVRTVSRGTTRYIEHLETQLAASLDRANCGDSPMAYNYASRYKALNTEHRLLKQELSEWEEQFEARVKEEMAAMIDQESQLRLKLRALERELETKDHKIRELEWETEMDHQRLRSLEAVNSTNRSLEKRVDVLTELLAQSPSKPEQDSNVTSGSEPIFSEDESIRRTPRPRSMFSRIPLSPVRRQVFQPLVVAESNAHVVDGDADRHGEVQELDISYAKTVGERPVSEVRSLDSGFGDSYSLPSTWPQVSQRSSMVSHLSSSSVLGSSLPLPLELPRRQRRMRRFPPGSSTLKPLILPSASALLSPSSPSHHSDSIDSSVVHSRTYSSNEWHNPSSFIQVHEDTLNALEGKTNQYQSFEEAIAGHTFSDITNDPCANGTFDDELEAHLYPDGHLHPPRFFETPTRDGHSMLEPLKQMSFREPTSDSRSPAATTVVVRSGSYRKKQHFLDRSHPGPETTLFRTRPFKFPEPVADCAAKSTLECSPSFRNIISGSITLAKRIFANSWHLNWRKIGKLPWWVFGLILGTKRRNEWFRHYAREEPESLPLSHSVGTNAPKHFDDTDDCTYATIRSPRRTQLSTQGLTMRANYGFSVPQRCEQFANPSQSRPFSLLNLWAKFSLAIALAIGLAIRDGPASLMCRCAVEEMCDNADFSFATRQESSAGQCYPETVDDIGGMPNDRETD</sequence>
<feature type="coiled-coil region" evidence="1">
    <location>
        <begin position="256"/>
        <end position="350"/>
    </location>
</feature>
<keyword evidence="1" id="KW-0175">Coiled coil</keyword>
<feature type="compositionally biased region" description="Polar residues" evidence="2">
    <location>
        <begin position="1"/>
        <end position="44"/>
    </location>
</feature>